<organism evidence="2 3">
    <name type="scientific">Methanolobus profundi</name>
    <dbReference type="NCBI Taxonomy" id="487685"/>
    <lineage>
        <taxon>Archaea</taxon>
        <taxon>Methanobacteriati</taxon>
        <taxon>Methanobacteriota</taxon>
        <taxon>Stenosarchaea group</taxon>
        <taxon>Methanomicrobia</taxon>
        <taxon>Methanosarcinales</taxon>
        <taxon>Methanosarcinaceae</taxon>
        <taxon>Methanolobus</taxon>
    </lineage>
</organism>
<name>A0A1I4PGU1_9EURY</name>
<dbReference type="AlphaFoldDB" id="A0A1I4PGU1"/>
<sequence length="128" mass="14870">MCLLILYAKQFTMFQRLRIYTILILLVFSIFVMNMNVIEAVSSSSDGSYSLSLQNDLENLPDIVDGTSVKEKIGKDRILYLLNSEDAEVKRAFLIMEEYGTPLDTFEYTVPEYNTQLEILLWRPKKEI</sequence>
<dbReference type="Proteomes" id="UP000198535">
    <property type="component" value="Unassembled WGS sequence"/>
</dbReference>
<feature type="transmembrane region" description="Helical" evidence="1">
    <location>
        <begin position="19"/>
        <end position="38"/>
    </location>
</feature>
<keyword evidence="1" id="KW-0472">Membrane</keyword>
<reference evidence="3" key="1">
    <citation type="submission" date="2016-10" db="EMBL/GenBank/DDBJ databases">
        <authorList>
            <person name="Varghese N."/>
            <person name="Submissions S."/>
        </authorList>
    </citation>
    <scope>NUCLEOTIDE SEQUENCE [LARGE SCALE GENOMIC DNA]</scope>
    <source>
        <strain evidence="3">Mob M</strain>
    </source>
</reference>
<dbReference type="EMBL" id="FOUJ01000001">
    <property type="protein sequence ID" value="SFM26938.1"/>
    <property type="molecule type" value="Genomic_DNA"/>
</dbReference>
<gene>
    <name evidence="2" type="ORF">SAMN04488696_0644</name>
</gene>
<keyword evidence="1" id="KW-1133">Transmembrane helix</keyword>
<evidence type="ECO:0000313" key="2">
    <source>
        <dbReference type="EMBL" id="SFM26938.1"/>
    </source>
</evidence>
<proteinExistence type="predicted"/>
<keyword evidence="1" id="KW-0812">Transmembrane</keyword>
<evidence type="ECO:0000313" key="3">
    <source>
        <dbReference type="Proteomes" id="UP000198535"/>
    </source>
</evidence>
<evidence type="ECO:0000256" key="1">
    <source>
        <dbReference type="SAM" id="Phobius"/>
    </source>
</evidence>
<keyword evidence="3" id="KW-1185">Reference proteome</keyword>
<protein>
    <submittedName>
        <fullName evidence="2">Uncharacterized protein</fullName>
    </submittedName>
</protein>
<accession>A0A1I4PGU1</accession>